<reference evidence="2" key="1">
    <citation type="submission" date="2016-11" db="EMBL/GenBank/DDBJ databases">
        <title>The genome sequence of Colletotrichum cuscutae.</title>
        <authorList>
            <person name="Baroncelli R."/>
        </authorList>
    </citation>
    <scope>NUCLEOTIDE SEQUENCE</scope>
    <source>
        <strain evidence="2">IMI 304802</strain>
    </source>
</reference>
<keyword evidence="3" id="KW-1185">Reference proteome</keyword>
<name>A0AAI9V8L0_9PEZI</name>
<evidence type="ECO:0000256" key="1">
    <source>
        <dbReference type="SAM" id="MobiDB-lite"/>
    </source>
</evidence>
<evidence type="ECO:0000313" key="2">
    <source>
        <dbReference type="EMBL" id="KAK1475833.1"/>
    </source>
</evidence>
<gene>
    <name evidence="2" type="ORF">CCUS01_16864</name>
</gene>
<evidence type="ECO:0000313" key="3">
    <source>
        <dbReference type="Proteomes" id="UP001239213"/>
    </source>
</evidence>
<dbReference type="Proteomes" id="UP001239213">
    <property type="component" value="Unassembled WGS sequence"/>
</dbReference>
<comment type="caution">
    <text evidence="2">The sequence shown here is derived from an EMBL/GenBank/DDBJ whole genome shotgun (WGS) entry which is preliminary data.</text>
</comment>
<accession>A0AAI9V8L0</accession>
<organism evidence="2 3">
    <name type="scientific">Colletotrichum cuscutae</name>
    <dbReference type="NCBI Taxonomy" id="1209917"/>
    <lineage>
        <taxon>Eukaryota</taxon>
        <taxon>Fungi</taxon>
        <taxon>Dikarya</taxon>
        <taxon>Ascomycota</taxon>
        <taxon>Pezizomycotina</taxon>
        <taxon>Sordariomycetes</taxon>
        <taxon>Hypocreomycetidae</taxon>
        <taxon>Glomerellales</taxon>
        <taxon>Glomerellaceae</taxon>
        <taxon>Colletotrichum</taxon>
        <taxon>Colletotrichum acutatum species complex</taxon>
    </lineage>
</organism>
<feature type="region of interest" description="Disordered" evidence="1">
    <location>
        <begin position="40"/>
        <end position="72"/>
    </location>
</feature>
<protein>
    <submittedName>
        <fullName evidence="2">Uncharacterized protein</fullName>
    </submittedName>
</protein>
<dbReference type="EMBL" id="MPDP01000147">
    <property type="protein sequence ID" value="KAK1475833.1"/>
    <property type="molecule type" value="Genomic_DNA"/>
</dbReference>
<sequence length="72" mass="7574">MFTDDSTHDQPTNLPIYATHNQDAAVPALAAEKGDELLRQGCANGEDDDTEEHFGGTEGVGNVGRCVGEDVA</sequence>
<dbReference type="AlphaFoldDB" id="A0AAI9V8L0"/>
<proteinExistence type="predicted"/>